<comment type="subunit">
    <text evidence="10">Monomer. Associates with 30S ribosomal subunit, binds 16S rRNA.</text>
</comment>
<dbReference type="InterPro" id="IPR012340">
    <property type="entry name" value="NA-bd_OB-fold"/>
</dbReference>
<dbReference type="InterPro" id="IPR027417">
    <property type="entry name" value="P-loop_NTPase"/>
</dbReference>
<dbReference type="InterPro" id="IPR004881">
    <property type="entry name" value="Ribosome_biogen_GTPase_RsgA"/>
</dbReference>
<evidence type="ECO:0000256" key="3">
    <source>
        <dbReference type="ARBA" id="ARBA00022723"/>
    </source>
</evidence>
<feature type="binding site" evidence="10">
    <location>
        <position position="262"/>
    </location>
    <ligand>
        <name>Zn(2+)</name>
        <dbReference type="ChEBI" id="CHEBI:29105"/>
    </ligand>
</feature>
<dbReference type="AlphaFoldDB" id="A0A9D1DDM0"/>
<keyword evidence="5 10" id="KW-0547">Nucleotide-binding</keyword>
<dbReference type="PROSITE" id="PS50936">
    <property type="entry name" value="ENGC_GTPASE"/>
    <property type="match status" value="1"/>
</dbReference>
<dbReference type="SUPFAM" id="SSF50249">
    <property type="entry name" value="Nucleic acid-binding proteins"/>
    <property type="match status" value="1"/>
</dbReference>
<keyword evidence="8 10" id="KW-0694">RNA-binding</keyword>
<evidence type="ECO:0000256" key="10">
    <source>
        <dbReference type="HAMAP-Rule" id="MF_01820"/>
    </source>
</evidence>
<dbReference type="GO" id="GO:0005737">
    <property type="term" value="C:cytoplasm"/>
    <property type="evidence" value="ECO:0007669"/>
    <property type="project" value="UniProtKB-SubCell"/>
</dbReference>
<keyword evidence="1 10" id="KW-0963">Cytoplasm</keyword>
<evidence type="ECO:0000256" key="8">
    <source>
        <dbReference type="ARBA" id="ARBA00022884"/>
    </source>
</evidence>
<dbReference type="EMBL" id="DVGY01000063">
    <property type="protein sequence ID" value="HIR40725.1"/>
    <property type="molecule type" value="Genomic_DNA"/>
</dbReference>
<dbReference type="InterPro" id="IPR010914">
    <property type="entry name" value="RsgA_GTPase_dom"/>
</dbReference>
<evidence type="ECO:0000259" key="12">
    <source>
        <dbReference type="PROSITE" id="PS51721"/>
    </source>
</evidence>
<comment type="function">
    <text evidence="10">One of several proteins that assist in the late maturation steps of the functional core of the 30S ribosomal subunit. Helps release RbfA from mature subunits. May play a role in the assembly of ribosomal proteins into the subunit. Circularly permuted GTPase that catalyzes slow GTP hydrolysis, GTPase activity is stimulated by the 30S ribosomal subunit.</text>
</comment>
<comment type="caution">
    <text evidence="13">The sequence shown here is derived from an EMBL/GenBank/DDBJ whole genome shotgun (WGS) entry which is preliminary data.</text>
</comment>
<keyword evidence="3 10" id="KW-0479">Metal-binding</keyword>
<evidence type="ECO:0000256" key="7">
    <source>
        <dbReference type="ARBA" id="ARBA00022833"/>
    </source>
</evidence>
<dbReference type="CDD" id="cd01854">
    <property type="entry name" value="YjeQ_EngC"/>
    <property type="match status" value="1"/>
</dbReference>
<evidence type="ECO:0000256" key="1">
    <source>
        <dbReference type="ARBA" id="ARBA00022490"/>
    </source>
</evidence>
<comment type="cofactor">
    <cofactor evidence="10">
        <name>Zn(2+)</name>
        <dbReference type="ChEBI" id="CHEBI:29105"/>
    </cofactor>
    <text evidence="10">Binds 1 zinc ion per subunit.</text>
</comment>
<evidence type="ECO:0000313" key="13">
    <source>
        <dbReference type="EMBL" id="HIR40725.1"/>
    </source>
</evidence>
<dbReference type="EC" id="3.6.1.-" evidence="10"/>
<feature type="domain" description="EngC GTPase" evidence="11">
    <location>
        <begin position="76"/>
        <end position="220"/>
    </location>
</feature>
<dbReference type="InterPro" id="IPR031944">
    <property type="entry name" value="RsgA_N"/>
</dbReference>
<dbReference type="Gene3D" id="3.40.50.300">
    <property type="entry name" value="P-loop containing nucleotide triphosphate hydrolases"/>
    <property type="match status" value="1"/>
</dbReference>
<dbReference type="Gene3D" id="2.40.50.140">
    <property type="entry name" value="Nucleic acid-binding proteins"/>
    <property type="match status" value="1"/>
</dbReference>
<comment type="similarity">
    <text evidence="10">Belongs to the TRAFAC class YlqF/YawG GTPase family. RsgA subfamily.</text>
</comment>
<feature type="domain" description="CP-type G" evidence="12">
    <location>
        <begin position="67"/>
        <end position="222"/>
    </location>
</feature>
<feature type="binding site" evidence="10">
    <location>
        <position position="256"/>
    </location>
    <ligand>
        <name>Zn(2+)</name>
        <dbReference type="ChEBI" id="CHEBI:29105"/>
    </ligand>
</feature>
<gene>
    <name evidence="10 13" type="primary">rsgA</name>
    <name evidence="13" type="ORF">IAB36_02740</name>
</gene>
<name>A0A9D1DDM0_9FIRM</name>
<keyword evidence="7 10" id="KW-0862">Zinc</keyword>
<dbReference type="CDD" id="cd04466">
    <property type="entry name" value="S1_YloQ_GTPase"/>
    <property type="match status" value="1"/>
</dbReference>
<dbReference type="GO" id="GO:0019843">
    <property type="term" value="F:rRNA binding"/>
    <property type="evidence" value="ECO:0007669"/>
    <property type="project" value="UniProtKB-KW"/>
</dbReference>
<evidence type="ECO:0000256" key="4">
    <source>
        <dbReference type="ARBA" id="ARBA00022730"/>
    </source>
</evidence>
<protein>
    <recommendedName>
        <fullName evidence="10">Small ribosomal subunit biogenesis GTPase RsgA</fullName>
        <ecNumber evidence="10">3.6.1.-</ecNumber>
    </recommendedName>
</protein>
<dbReference type="GO" id="GO:0042274">
    <property type="term" value="P:ribosomal small subunit biogenesis"/>
    <property type="evidence" value="ECO:0007669"/>
    <property type="project" value="UniProtKB-UniRule"/>
</dbReference>
<dbReference type="GO" id="GO:0005525">
    <property type="term" value="F:GTP binding"/>
    <property type="evidence" value="ECO:0007669"/>
    <property type="project" value="UniProtKB-UniRule"/>
</dbReference>
<evidence type="ECO:0000313" key="14">
    <source>
        <dbReference type="Proteomes" id="UP000886749"/>
    </source>
</evidence>
<feature type="binding site" evidence="10">
    <location>
        <position position="249"/>
    </location>
    <ligand>
        <name>Zn(2+)</name>
        <dbReference type="ChEBI" id="CHEBI:29105"/>
    </ligand>
</feature>
<keyword evidence="9 10" id="KW-0342">GTP-binding</keyword>
<dbReference type="PANTHER" id="PTHR32120">
    <property type="entry name" value="SMALL RIBOSOMAL SUBUNIT BIOGENESIS GTPASE RSGA"/>
    <property type="match status" value="1"/>
</dbReference>
<accession>A0A9D1DDM0</accession>
<feature type="binding site" evidence="10">
    <location>
        <begin position="116"/>
        <end position="119"/>
    </location>
    <ligand>
        <name>GTP</name>
        <dbReference type="ChEBI" id="CHEBI:37565"/>
    </ligand>
</feature>
<dbReference type="GO" id="GO:0003924">
    <property type="term" value="F:GTPase activity"/>
    <property type="evidence" value="ECO:0007669"/>
    <property type="project" value="UniProtKB-UniRule"/>
</dbReference>
<dbReference type="SUPFAM" id="SSF52540">
    <property type="entry name" value="P-loop containing nucleoside triphosphate hydrolases"/>
    <property type="match status" value="1"/>
</dbReference>
<dbReference type="HAMAP" id="MF_01820">
    <property type="entry name" value="GTPase_RsgA"/>
    <property type="match status" value="1"/>
</dbReference>
<proteinExistence type="inferred from homology"/>
<organism evidence="13 14">
    <name type="scientific">Candidatus Egerieicola pullicola</name>
    <dbReference type="NCBI Taxonomy" id="2840775"/>
    <lineage>
        <taxon>Bacteria</taxon>
        <taxon>Bacillati</taxon>
        <taxon>Bacillota</taxon>
        <taxon>Clostridia</taxon>
        <taxon>Eubacteriales</taxon>
        <taxon>Oscillospiraceae</taxon>
        <taxon>Oscillospiraceae incertae sedis</taxon>
        <taxon>Candidatus Egerieicola</taxon>
    </lineage>
</organism>
<evidence type="ECO:0000256" key="6">
    <source>
        <dbReference type="ARBA" id="ARBA00022801"/>
    </source>
</evidence>
<feature type="binding site" evidence="10">
    <location>
        <begin position="164"/>
        <end position="172"/>
    </location>
    <ligand>
        <name>GTP</name>
        <dbReference type="ChEBI" id="CHEBI:37565"/>
    </ligand>
</feature>
<reference evidence="13" key="2">
    <citation type="journal article" date="2021" name="PeerJ">
        <title>Extensive microbial diversity within the chicken gut microbiome revealed by metagenomics and culture.</title>
        <authorList>
            <person name="Gilroy R."/>
            <person name="Ravi A."/>
            <person name="Getino M."/>
            <person name="Pursley I."/>
            <person name="Horton D.L."/>
            <person name="Alikhan N.F."/>
            <person name="Baker D."/>
            <person name="Gharbi K."/>
            <person name="Hall N."/>
            <person name="Watson M."/>
            <person name="Adriaenssens E.M."/>
            <person name="Foster-Nyarko E."/>
            <person name="Jarju S."/>
            <person name="Secka A."/>
            <person name="Antonio M."/>
            <person name="Oren A."/>
            <person name="Chaudhuri R.R."/>
            <person name="La Ragione R."/>
            <person name="Hildebrand F."/>
            <person name="Pallen M.J."/>
        </authorList>
    </citation>
    <scope>NUCLEOTIDE SEQUENCE</scope>
    <source>
        <strain evidence="13">CHK184-25365</strain>
    </source>
</reference>
<dbReference type="PANTHER" id="PTHR32120:SF11">
    <property type="entry name" value="SMALL RIBOSOMAL SUBUNIT BIOGENESIS GTPASE RSGA 1, MITOCHONDRIAL-RELATED"/>
    <property type="match status" value="1"/>
</dbReference>
<dbReference type="PROSITE" id="PS51721">
    <property type="entry name" value="G_CP"/>
    <property type="match status" value="1"/>
</dbReference>
<keyword evidence="4 10" id="KW-0699">rRNA-binding</keyword>
<reference evidence="13" key="1">
    <citation type="submission" date="2020-10" db="EMBL/GenBank/DDBJ databases">
        <authorList>
            <person name="Gilroy R."/>
        </authorList>
    </citation>
    <scope>NUCLEOTIDE SEQUENCE</scope>
    <source>
        <strain evidence="13">CHK184-25365</strain>
    </source>
</reference>
<keyword evidence="2 10" id="KW-0690">Ribosome biogenesis</keyword>
<dbReference type="Proteomes" id="UP000886749">
    <property type="component" value="Unassembled WGS sequence"/>
</dbReference>
<evidence type="ECO:0000256" key="9">
    <source>
        <dbReference type="ARBA" id="ARBA00023134"/>
    </source>
</evidence>
<dbReference type="GO" id="GO:0046872">
    <property type="term" value="F:metal ion binding"/>
    <property type="evidence" value="ECO:0007669"/>
    <property type="project" value="UniProtKB-KW"/>
</dbReference>
<evidence type="ECO:0000256" key="2">
    <source>
        <dbReference type="ARBA" id="ARBA00022517"/>
    </source>
</evidence>
<dbReference type="InterPro" id="IPR030378">
    <property type="entry name" value="G_CP_dom"/>
</dbReference>
<feature type="binding site" evidence="10">
    <location>
        <position position="254"/>
    </location>
    <ligand>
        <name>Zn(2+)</name>
        <dbReference type="ChEBI" id="CHEBI:29105"/>
    </ligand>
</feature>
<dbReference type="Pfam" id="PF03193">
    <property type="entry name" value="RsgA_GTPase"/>
    <property type="match status" value="1"/>
</dbReference>
<comment type="subcellular location">
    <subcellularLocation>
        <location evidence="10">Cytoplasm</location>
    </subcellularLocation>
</comment>
<keyword evidence="6 10" id="KW-0378">Hydrolase</keyword>
<dbReference type="Pfam" id="PF16745">
    <property type="entry name" value="RsgA_N"/>
    <property type="match status" value="1"/>
</dbReference>
<sequence>MTKQQQGRILTSLGGFYEVALPSGERLECRAKGKFRKDQQKPLVGDLVTVEENEQGLSMVSAILPRKNQLIRPPLANLDQLVLVTSLADPAPNRLVLDQLIAVAEHQSIAPVIVFTKADLADPEPIFSVYQKAGFPTFAVREDQPDTAQPIREMLKDKISAFTGNTGVGKSTLLNRLYPQFQLDTGEISKKLGRGRHTTRQVMLYALPEGGYAADTPGFSAMDFLRYVPIRKEELADCFREFAPYVNDCKFTGCSHTVEKGCAVLAALEAGEIAPSRHESYCELYRQAQQIKDWQWKEEENR</sequence>
<dbReference type="Gene3D" id="1.10.40.50">
    <property type="entry name" value="Probable gtpase engc, domain 3"/>
    <property type="match status" value="1"/>
</dbReference>
<evidence type="ECO:0000256" key="5">
    <source>
        <dbReference type="ARBA" id="ARBA00022741"/>
    </source>
</evidence>
<dbReference type="NCBIfam" id="TIGR00157">
    <property type="entry name" value="ribosome small subunit-dependent GTPase A"/>
    <property type="match status" value="1"/>
</dbReference>
<evidence type="ECO:0000259" key="11">
    <source>
        <dbReference type="PROSITE" id="PS50936"/>
    </source>
</evidence>